<evidence type="ECO:0000256" key="6">
    <source>
        <dbReference type="ARBA" id="ARBA00022777"/>
    </source>
</evidence>
<dbReference type="Gene3D" id="3.30.565.10">
    <property type="entry name" value="Histidine kinase-like ATPase, C-terminal domain"/>
    <property type="match status" value="1"/>
</dbReference>
<dbReference type="InterPro" id="IPR050482">
    <property type="entry name" value="Sensor_HK_TwoCompSys"/>
</dbReference>
<keyword evidence="8" id="KW-0902">Two-component regulatory system</keyword>
<dbReference type="GO" id="GO:0005524">
    <property type="term" value="F:ATP binding"/>
    <property type="evidence" value="ECO:0007669"/>
    <property type="project" value="UniProtKB-KW"/>
</dbReference>
<evidence type="ECO:0000256" key="5">
    <source>
        <dbReference type="ARBA" id="ARBA00022741"/>
    </source>
</evidence>
<keyword evidence="5" id="KW-0547">Nucleotide-binding</keyword>
<dbReference type="GO" id="GO:0046983">
    <property type="term" value="F:protein dimerization activity"/>
    <property type="evidence" value="ECO:0007669"/>
    <property type="project" value="InterPro"/>
</dbReference>
<keyword evidence="3" id="KW-0597">Phosphoprotein</keyword>
<feature type="domain" description="Histidine kinase" evidence="11">
    <location>
        <begin position="456"/>
        <end position="648"/>
    </location>
</feature>
<dbReference type="Gene3D" id="1.25.40.10">
    <property type="entry name" value="Tetratricopeptide repeat domain"/>
    <property type="match status" value="1"/>
</dbReference>
<dbReference type="InterPro" id="IPR036890">
    <property type="entry name" value="HATPase_C_sf"/>
</dbReference>
<dbReference type="PROSITE" id="PS50109">
    <property type="entry name" value="HIS_KIN"/>
    <property type="match status" value="1"/>
</dbReference>
<evidence type="ECO:0000256" key="9">
    <source>
        <dbReference type="SAM" id="Coils"/>
    </source>
</evidence>
<accession>A0A1H0JZ27</accession>
<dbReference type="STRING" id="430522.BFS30_22605"/>
<dbReference type="InterPro" id="IPR011990">
    <property type="entry name" value="TPR-like_helical_dom_sf"/>
</dbReference>
<dbReference type="AlphaFoldDB" id="A0A1H0JZ27"/>
<name>A0A1H0JZ27_9SPHI</name>
<evidence type="ECO:0000256" key="1">
    <source>
        <dbReference type="ARBA" id="ARBA00000085"/>
    </source>
</evidence>
<dbReference type="GO" id="GO:0000155">
    <property type="term" value="F:phosphorelay sensor kinase activity"/>
    <property type="evidence" value="ECO:0007669"/>
    <property type="project" value="InterPro"/>
</dbReference>
<proteinExistence type="predicted"/>
<evidence type="ECO:0000256" key="4">
    <source>
        <dbReference type="ARBA" id="ARBA00022679"/>
    </source>
</evidence>
<dbReference type="Pfam" id="PF02518">
    <property type="entry name" value="HATPase_c"/>
    <property type="match status" value="1"/>
</dbReference>
<evidence type="ECO:0000256" key="2">
    <source>
        <dbReference type="ARBA" id="ARBA00012438"/>
    </source>
</evidence>
<evidence type="ECO:0000259" key="11">
    <source>
        <dbReference type="PROSITE" id="PS50109"/>
    </source>
</evidence>
<gene>
    <name evidence="12" type="ORF">SAMN05421820_115118</name>
</gene>
<organism evidence="12 13">
    <name type="scientific">Pedobacter steynii</name>
    <dbReference type="NCBI Taxonomy" id="430522"/>
    <lineage>
        <taxon>Bacteria</taxon>
        <taxon>Pseudomonadati</taxon>
        <taxon>Bacteroidota</taxon>
        <taxon>Sphingobacteriia</taxon>
        <taxon>Sphingobacteriales</taxon>
        <taxon>Sphingobacteriaceae</taxon>
        <taxon>Pedobacter</taxon>
    </lineage>
</organism>
<dbReference type="SUPFAM" id="SSF48452">
    <property type="entry name" value="TPR-like"/>
    <property type="match status" value="1"/>
</dbReference>
<dbReference type="PANTHER" id="PTHR24421:SF10">
    <property type="entry name" value="NITRATE_NITRITE SENSOR PROTEIN NARQ"/>
    <property type="match status" value="1"/>
</dbReference>
<keyword evidence="10" id="KW-1133">Transmembrane helix</keyword>
<dbReference type="Pfam" id="PF07730">
    <property type="entry name" value="HisKA_3"/>
    <property type="match status" value="1"/>
</dbReference>
<reference evidence="13" key="1">
    <citation type="submission" date="2016-10" db="EMBL/GenBank/DDBJ databases">
        <authorList>
            <person name="Varghese N."/>
            <person name="Submissions S."/>
        </authorList>
    </citation>
    <scope>NUCLEOTIDE SEQUENCE [LARGE SCALE GENOMIC DNA]</scope>
    <source>
        <strain evidence="13">DSM 19110</strain>
    </source>
</reference>
<keyword evidence="6 12" id="KW-0418">Kinase</keyword>
<dbReference type="InterPro" id="IPR005467">
    <property type="entry name" value="His_kinase_dom"/>
</dbReference>
<evidence type="ECO:0000313" key="13">
    <source>
        <dbReference type="Proteomes" id="UP000183200"/>
    </source>
</evidence>
<dbReference type="SUPFAM" id="SSF55874">
    <property type="entry name" value="ATPase domain of HSP90 chaperone/DNA topoisomerase II/histidine kinase"/>
    <property type="match status" value="1"/>
</dbReference>
<keyword evidence="10" id="KW-0812">Transmembrane</keyword>
<dbReference type="InterPro" id="IPR011712">
    <property type="entry name" value="Sig_transdc_His_kin_sub3_dim/P"/>
</dbReference>
<keyword evidence="10" id="KW-0472">Membrane</keyword>
<evidence type="ECO:0000256" key="10">
    <source>
        <dbReference type="SAM" id="Phobius"/>
    </source>
</evidence>
<dbReference type="SMART" id="SM00387">
    <property type="entry name" value="HATPase_c"/>
    <property type="match status" value="1"/>
</dbReference>
<dbReference type="CDD" id="cd16917">
    <property type="entry name" value="HATPase_UhpB-NarQ-NarX-like"/>
    <property type="match status" value="1"/>
</dbReference>
<evidence type="ECO:0000313" key="12">
    <source>
        <dbReference type="EMBL" id="SDO48860.1"/>
    </source>
</evidence>
<dbReference type="Proteomes" id="UP000183200">
    <property type="component" value="Unassembled WGS sequence"/>
</dbReference>
<protein>
    <recommendedName>
        <fullName evidence="2">histidine kinase</fullName>
        <ecNumber evidence="2">2.7.13.3</ecNumber>
    </recommendedName>
</protein>
<keyword evidence="9" id="KW-0175">Coiled coil</keyword>
<dbReference type="InterPro" id="IPR003594">
    <property type="entry name" value="HATPase_dom"/>
</dbReference>
<keyword evidence="13" id="KW-1185">Reference proteome</keyword>
<dbReference type="EMBL" id="FNGY01000015">
    <property type="protein sequence ID" value="SDO48860.1"/>
    <property type="molecule type" value="Genomic_DNA"/>
</dbReference>
<comment type="catalytic activity">
    <reaction evidence="1">
        <text>ATP + protein L-histidine = ADP + protein N-phospho-L-histidine.</text>
        <dbReference type="EC" id="2.7.13.3"/>
    </reaction>
</comment>
<keyword evidence="4" id="KW-0808">Transferase</keyword>
<dbReference type="GO" id="GO:0016020">
    <property type="term" value="C:membrane"/>
    <property type="evidence" value="ECO:0007669"/>
    <property type="project" value="InterPro"/>
</dbReference>
<keyword evidence="7" id="KW-0067">ATP-binding</keyword>
<feature type="transmembrane region" description="Helical" evidence="10">
    <location>
        <begin position="390"/>
        <end position="413"/>
    </location>
</feature>
<dbReference type="Gene3D" id="1.20.5.1930">
    <property type="match status" value="1"/>
</dbReference>
<feature type="coiled-coil region" evidence="9">
    <location>
        <begin position="348"/>
        <end position="375"/>
    </location>
</feature>
<evidence type="ECO:0000256" key="8">
    <source>
        <dbReference type="ARBA" id="ARBA00023012"/>
    </source>
</evidence>
<evidence type="ECO:0000256" key="3">
    <source>
        <dbReference type="ARBA" id="ARBA00022553"/>
    </source>
</evidence>
<dbReference type="PANTHER" id="PTHR24421">
    <property type="entry name" value="NITRATE/NITRITE SENSOR PROTEIN NARX-RELATED"/>
    <property type="match status" value="1"/>
</dbReference>
<dbReference type="EC" id="2.7.13.3" evidence="2"/>
<evidence type="ECO:0000256" key="7">
    <source>
        <dbReference type="ARBA" id="ARBA00022840"/>
    </source>
</evidence>
<sequence length="648" mass="74259">MWCSGQVPLNERLYLDSLSRKTQTAATDSIKARANLELSQFWAYKDSLKSEKYLAQGKKLAGHSPYLKIIAQYYEAYFIVRTQQNKSEKMYRNVEMQLRAYPAKEANLFRAKAWYEYGIIQFKKDNYDVLTDIVFNKCIPLAQKAESNAFLGTSYLILANIFKNAGQFGKAESYCLKAIGYLKKEKASSGELISAYHTLAENYTQSGQNPKARVILDDIRGLLAPYPESEYLLDYYAAEGLYFTVGDQFKKALTNIEKGIVLSEKLKIPYKEQRLLLQKFYASYYIKDFEQARSVLEYLMTKPPMMKLSVNRLQLYHGMAITYKGLGKMTLAYDWLERYSKLSDSVAQGKLKTEVNALELKYKDTEKQKEINELKANNIQSALAAKNNRLINWLLGSISLILLIVAMFSFLYYRNNRKLLAQKELSYRQHLNELEQQQQLQYSQAMLEGEEQERRRLARDLHDGLGGMLAGAKINLSGQLENPRSDNQRENLQKIIGQLDNSVTELRRIAHNMMPENLLNFGLKTALKDLCETLITSSTKIEFLALEIDGPIPEQTQINIYRIVQEMLANAIRHANASKILLQCSRNGNMFFITQEDNGKGFELNSDHTENGIGLNNIRNRVGFLKGKIEIESTINEGTVINIELHVD</sequence>